<dbReference type="CDD" id="cd13137">
    <property type="entry name" value="MATE_NorM_like"/>
    <property type="match status" value="1"/>
</dbReference>
<dbReference type="AlphaFoldDB" id="A0A0B2JX36"/>
<feature type="transmembrane region" description="Helical" evidence="13">
    <location>
        <begin position="306"/>
        <end position="324"/>
    </location>
</feature>
<feature type="transmembrane region" description="Helical" evidence="13">
    <location>
        <begin position="437"/>
        <end position="456"/>
    </location>
</feature>
<keyword evidence="11 13" id="KW-0472">Membrane</keyword>
<keyword evidence="6" id="KW-0050">Antiport</keyword>
<evidence type="ECO:0000256" key="5">
    <source>
        <dbReference type="ARBA" id="ARBA00022448"/>
    </source>
</evidence>
<feature type="transmembrane region" description="Helical" evidence="13">
    <location>
        <begin position="144"/>
        <end position="162"/>
    </location>
</feature>
<sequence>MNIISVIHNEKELHWRQMLKCVWSLSIPAMLAQTTYIVMEYIDAAMVGSLGAAASASIGLVAPVLWFLYGIGMATVQGFSVQVAQFIGAKKLLYSRDTFRQGLICVTAFAVLISVIGVYISPYLPGWLGATPEIYVGAYDYFQVYMFGMPIVMLRILSTAMLQSSGSMKSASFFNSIMCVLDIGFNALFIFSSGYVAILGIDVWWPGFGLGVKGAALGTITAEGVTACILLYLAMLRRKYTRQKDGMKWKLTWACLRDALKISCPIALEQGVLTGAMIAMMIIVAPLGTVAIAANSFAITAESFCYMPGYGIAIAATTLVGQSIGAQKKKFAKGFAWFSLGTGMFTMGTLAVIMYVLAPEVFAFLTPVKNVQDLGTEVLRIQLLAEPLFAVSIVGAGALRGVRDTLFSSVMNLVSVWGVRIPIALYLVGIYGLHGAWTAMCLEICFRGLLFLVRIYKQKWENRGSME</sequence>
<dbReference type="Pfam" id="PF01554">
    <property type="entry name" value="MatE"/>
    <property type="match status" value="2"/>
</dbReference>
<feature type="transmembrane region" description="Helical" evidence="13">
    <location>
        <begin position="411"/>
        <end position="431"/>
    </location>
</feature>
<comment type="subcellular location">
    <subcellularLocation>
        <location evidence="2">Cell membrane</location>
        <topology evidence="2">Multi-pass membrane protein</topology>
    </subcellularLocation>
</comment>
<evidence type="ECO:0000256" key="2">
    <source>
        <dbReference type="ARBA" id="ARBA00004651"/>
    </source>
</evidence>
<comment type="similarity">
    <text evidence="3">Belongs to the multi antimicrobial extrusion (MATE) (TC 2.A.66.1) family.</text>
</comment>
<comment type="function">
    <text evidence="1">Multidrug efflux pump.</text>
</comment>
<evidence type="ECO:0000313" key="15">
    <source>
        <dbReference type="Proteomes" id="UP000030993"/>
    </source>
</evidence>
<evidence type="ECO:0000256" key="7">
    <source>
        <dbReference type="ARBA" id="ARBA00022475"/>
    </source>
</evidence>
<proteinExistence type="inferred from homology"/>
<evidence type="ECO:0000313" key="14">
    <source>
        <dbReference type="EMBL" id="KHM52885.1"/>
    </source>
</evidence>
<dbReference type="PANTHER" id="PTHR43298:SF2">
    <property type="entry name" value="FMN_FAD EXPORTER YEEO-RELATED"/>
    <property type="match status" value="1"/>
</dbReference>
<evidence type="ECO:0000256" key="8">
    <source>
        <dbReference type="ARBA" id="ARBA00022692"/>
    </source>
</evidence>
<protein>
    <recommendedName>
        <fullName evidence="4">Probable multidrug resistance protein NorM</fullName>
    </recommendedName>
    <alternativeName>
        <fullName evidence="12">Multidrug-efflux transporter</fullName>
    </alternativeName>
</protein>
<evidence type="ECO:0000256" key="11">
    <source>
        <dbReference type="ARBA" id="ARBA00023136"/>
    </source>
</evidence>
<dbReference type="PIRSF" id="PIRSF006603">
    <property type="entry name" value="DinF"/>
    <property type="match status" value="1"/>
</dbReference>
<dbReference type="EMBL" id="JSCE01000040">
    <property type="protein sequence ID" value="KHM52885.1"/>
    <property type="molecule type" value="Genomic_DNA"/>
</dbReference>
<keyword evidence="7" id="KW-1003">Cell membrane</keyword>
<evidence type="ECO:0000256" key="12">
    <source>
        <dbReference type="ARBA" id="ARBA00031636"/>
    </source>
</evidence>
<dbReference type="Proteomes" id="UP000030993">
    <property type="component" value="Unassembled WGS sequence"/>
</dbReference>
<keyword evidence="8 13" id="KW-0812">Transmembrane</keyword>
<feature type="transmembrane region" description="Helical" evidence="13">
    <location>
        <begin position="210"/>
        <end position="234"/>
    </location>
</feature>
<feature type="transmembrane region" description="Helical" evidence="13">
    <location>
        <begin position="271"/>
        <end position="294"/>
    </location>
</feature>
<dbReference type="PANTHER" id="PTHR43298">
    <property type="entry name" value="MULTIDRUG RESISTANCE PROTEIN NORM-RELATED"/>
    <property type="match status" value="1"/>
</dbReference>
<evidence type="ECO:0000256" key="1">
    <source>
        <dbReference type="ARBA" id="ARBA00003408"/>
    </source>
</evidence>
<dbReference type="GO" id="GO:0015297">
    <property type="term" value="F:antiporter activity"/>
    <property type="evidence" value="ECO:0007669"/>
    <property type="project" value="UniProtKB-KW"/>
</dbReference>
<evidence type="ECO:0000256" key="13">
    <source>
        <dbReference type="SAM" id="Phobius"/>
    </source>
</evidence>
<dbReference type="RefSeq" id="WP_039206057.1">
    <property type="nucleotide sequence ID" value="NZ_JSCE01000040.1"/>
</dbReference>
<dbReference type="eggNOG" id="COG0534">
    <property type="taxonomic scope" value="Bacteria"/>
</dbReference>
<evidence type="ECO:0000256" key="4">
    <source>
        <dbReference type="ARBA" id="ARBA00020268"/>
    </source>
</evidence>
<dbReference type="InterPro" id="IPR048279">
    <property type="entry name" value="MdtK-like"/>
</dbReference>
<feature type="transmembrane region" description="Helical" evidence="13">
    <location>
        <begin position="378"/>
        <end position="399"/>
    </location>
</feature>
<keyword evidence="9 13" id="KW-1133">Transmembrane helix</keyword>
<keyword evidence="15" id="KW-1185">Reference proteome</keyword>
<dbReference type="NCBIfam" id="TIGR00797">
    <property type="entry name" value="matE"/>
    <property type="match status" value="1"/>
</dbReference>
<feature type="transmembrane region" description="Helical" evidence="13">
    <location>
        <begin position="21"/>
        <end position="39"/>
    </location>
</feature>
<gene>
    <name evidence="14" type="ORF">NZ47_02140</name>
</gene>
<dbReference type="GO" id="GO:0006811">
    <property type="term" value="P:monoatomic ion transport"/>
    <property type="evidence" value="ECO:0007669"/>
    <property type="project" value="UniProtKB-KW"/>
</dbReference>
<dbReference type="InterPro" id="IPR002528">
    <property type="entry name" value="MATE_fam"/>
</dbReference>
<reference evidence="14 15" key="1">
    <citation type="journal article" date="2013" name="PLoS ONE">
        <title>Identification and characterization of three novel lipases belonging to families II and V from Anaerovibrio lipolyticus 5ST.</title>
        <authorList>
            <person name="Prive F."/>
            <person name="Kaderbhai N.N."/>
            <person name="Girdwood S."/>
            <person name="Worgan H.J."/>
            <person name="Pinloche E."/>
            <person name="Scollan N.D."/>
            <person name="Huws S.A."/>
            <person name="Newbold C.J."/>
        </authorList>
    </citation>
    <scope>NUCLEOTIDE SEQUENCE [LARGE SCALE GENOMIC DNA]</scope>
    <source>
        <strain evidence="14 15">5S</strain>
    </source>
</reference>
<dbReference type="STRING" id="82374.NZ47_02140"/>
<evidence type="ECO:0000256" key="3">
    <source>
        <dbReference type="ARBA" id="ARBA00010199"/>
    </source>
</evidence>
<dbReference type="InterPro" id="IPR050222">
    <property type="entry name" value="MATE_MdtK"/>
</dbReference>
<comment type="caution">
    <text evidence="14">The sequence shown here is derived from an EMBL/GenBank/DDBJ whole genome shotgun (WGS) entry which is preliminary data.</text>
</comment>
<evidence type="ECO:0000256" key="6">
    <source>
        <dbReference type="ARBA" id="ARBA00022449"/>
    </source>
</evidence>
<evidence type="ECO:0000256" key="9">
    <source>
        <dbReference type="ARBA" id="ARBA00022989"/>
    </source>
</evidence>
<organism evidence="14 15">
    <name type="scientific">Anaerovibrio lipolyticus</name>
    <dbReference type="NCBI Taxonomy" id="82374"/>
    <lineage>
        <taxon>Bacteria</taxon>
        <taxon>Bacillati</taxon>
        <taxon>Bacillota</taxon>
        <taxon>Negativicutes</taxon>
        <taxon>Selenomonadales</taxon>
        <taxon>Selenomonadaceae</taxon>
        <taxon>Anaerovibrio</taxon>
    </lineage>
</organism>
<dbReference type="GO" id="GO:0042910">
    <property type="term" value="F:xenobiotic transmembrane transporter activity"/>
    <property type="evidence" value="ECO:0007669"/>
    <property type="project" value="InterPro"/>
</dbReference>
<evidence type="ECO:0000256" key="10">
    <source>
        <dbReference type="ARBA" id="ARBA00023065"/>
    </source>
</evidence>
<keyword evidence="5" id="KW-0813">Transport</keyword>
<name>A0A0B2JX36_9FIRM</name>
<feature type="transmembrane region" description="Helical" evidence="13">
    <location>
        <begin position="336"/>
        <end position="358"/>
    </location>
</feature>
<dbReference type="GO" id="GO:0005886">
    <property type="term" value="C:plasma membrane"/>
    <property type="evidence" value="ECO:0007669"/>
    <property type="project" value="UniProtKB-SubCell"/>
</dbReference>
<feature type="transmembrane region" description="Helical" evidence="13">
    <location>
        <begin position="174"/>
        <end position="198"/>
    </location>
</feature>
<feature type="transmembrane region" description="Helical" evidence="13">
    <location>
        <begin position="103"/>
        <end position="124"/>
    </location>
</feature>
<keyword evidence="10" id="KW-0406">Ion transport</keyword>
<accession>A0A0B2JX36</accession>